<keyword evidence="3" id="KW-1185">Reference proteome</keyword>
<sequence length="401" mass="46761">MRRLILLRWFLFLPFLTFAQEKITDFANASTRSVNKTVYADTLSGKLLFYANMPEKAIHLWVSDGTKEGTKLLKDSLGESPQIYYDRTIKKYGYIYFGRFWKTDGEKIYELPIGRDSLRGLQLFANKLLVYFQYIKQTPGQPNVNVSSFGWLDSLNQVKIWENGIISFQIIDNTLHYIKHNSISQNYELHKIYADNTHIVNIISNPEAQLLSFIYFSKNNHDYYFFYTYQGWKFYHKPANDQENARLEDWTSNANYNVRSFRVKDSENNDYLLKFFNGIHIYKITENNQLTEQWSLPPNGFMPDKDFRPYDTNIVENVSISGNELIYTNAYLSEGVSSSIPLPIYIVSYWSAPQFRSLTNAASIFSNSKLLITSFIICTISPLHRLPRLPSKVWFNSLGAS</sequence>
<comment type="caution">
    <text evidence="2">The sequence shown here is derived from an EMBL/GenBank/DDBJ whole genome shotgun (WGS) entry which is preliminary data.</text>
</comment>
<feature type="signal peptide" evidence="1">
    <location>
        <begin position="1"/>
        <end position="19"/>
    </location>
</feature>
<evidence type="ECO:0000256" key="1">
    <source>
        <dbReference type="SAM" id="SignalP"/>
    </source>
</evidence>
<dbReference type="Proteomes" id="UP000293162">
    <property type="component" value="Unassembled WGS sequence"/>
</dbReference>
<keyword evidence="1" id="KW-0732">Signal</keyword>
<evidence type="ECO:0000313" key="2">
    <source>
        <dbReference type="EMBL" id="RYU92653.1"/>
    </source>
</evidence>
<name>A0A4Q5LTB4_9BACT</name>
<feature type="chain" id="PRO_5020585729" evidence="1">
    <location>
        <begin position="20"/>
        <end position="401"/>
    </location>
</feature>
<dbReference type="AlphaFoldDB" id="A0A4Q5LTB4"/>
<protein>
    <submittedName>
        <fullName evidence="2">Uncharacterized protein</fullName>
    </submittedName>
</protein>
<dbReference type="OrthoDB" id="1489153at2"/>
<gene>
    <name evidence="2" type="ORF">EWM59_26100</name>
</gene>
<organism evidence="2 3">
    <name type="scientific">Emticicia agri</name>
    <dbReference type="NCBI Taxonomy" id="2492393"/>
    <lineage>
        <taxon>Bacteria</taxon>
        <taxon>Pseudomonadati</taxon>
        <taxon>Bacteroidota</taxon>
        <taxon>Cytophagia</taxon>
        <taxon>Cytophagales</taxon>
        <taxon>Leadbetterellaceae</taxon>
        <taxon>Emticicia</taxon>
    </lineage>
</organism>
<evidence type="ECO:0000313" key="3">
    <source>
        <dbReference type="Proteomes" id="UP000293162"/>
    </source>
</evidence>
<proteinExistence type="predicted"/>
<reference evidence="2 3" key="1">
    <citation type="submission" date="2019-02" db="EMBL/GenBank/DDBJ databases">
        <title>Bacterial novel species Emticicia sp. 17J42-9 isolated from soil.</title>
        <authorList>
            <person name="Jung H.-Y."/>
        </authorList>
    </citation>
    <scope>NUCLEOTIDE SEQUENCE [LARGE SCALE GENOMIC DNA]</scope>
    <source>
        <strain evidence="2 3">17J42-9</strain>
    </source>
</reference>
<dbReference type="EMBL" id="SEWF01000080">
    <property type="protein sequence ID" value="RYU92653.1"/>
    <property type="molecule type" value="Genomic_DNA"/>
</dbReference>
<accession>A0A4Q5LTB4</accession>